<reference evidence="3" key="1">
    <citation type="journal article" date="2023" name="Mol. Phylogenet. Evol.">
        <title>Genome-scale phylogeny and comparative genomics of the fungal order Sordariales.</title>
        <authorList>
            <person name="Hensen N."/>
            <person name="Bonometti L."/>
            <person name="Westerberg I."/>
            <person name="Brannstrom I.O."/>
            <person name="Guillou S."/>
            <person name="Cros-Aarteil S."/>
            <person name="Calhoun S."/>
            <person name="Haridas S."/>
            <person name="Kuo A."/>
            <person name="Mondo S."/>
            <person name="Pangilinan J."/>
            <person name="Riley R."/>
            <person name="LaButti K."/>
            <person name="Andreopoulos B."/>
            <person name="Lipzen A."/>
            <person name="Chen C."/>
            <person name="Yan M."/>
            <person name="Daum C."/>
            <person name="Ng V."/>
            <person name="Clum A."/>
            <person name="Steindorff A."/>
            <person name="Ohm R.A."/>
            <person name="Martin F."/>
            <person name="Silar P."/>
            <person name="Natvig D.O."/>
            <person name="Lalanne C."/>
            <person name="Gautier V."/>
            <person name="Ament-Velasquez S.L."/>
            <person name="Kruys A."/>
            <person name="Hutchinson M.I."/>
            <person name="Powell A.J."/>
            <person name="Barry K."/>
            <person name="Miller A.N."/>
            <person name="Grigoriev I.V."/>
            <person name="Debuchy R."/>
            <person name="Gladieux P."/>
            <person name="Hiltunen Thoren M."/>
            <person name="Johannesson H."/>
        </authorList>
    </citation>
    <scope>NUCLEOTIDE SEQUENCE</scope>
    <source>
        <strain evidence="3">PSN293</strain>
    </source>
</reference>
<feature type="domain" description="N-acetyltransferase" evidence="2">
    <location>
        <begin position="111"/>
        <end position="246"/>
    </location>
</feature>
<dbReference type="Proteomes" id="UP001301769">
    <property type="component" value="Unassembled WGS sequence"/>
</dbReference>
<sequence>MEFTLSSCSHSDSSPKPATAAALVGQMIKRSLVPPKWNVSVRAVTMSEHREAALTLAHAFAADDYAKYLVDPGISAAEEKWKLHVDIMTYAVAAHCINGLVTTIGPDYDSVALWLPPGKDLDGWWTLFRSGLWRLNFQLSREGRKRYFDEILPLLHDTKAAVLGERDHEAWYLVYLGTKPNSQGRGYARSLLEDMIRRADRENRPIYLESSALANNVYYAKFGFEVKKEIYLQREQAPIRLSIMVREPRRGGGQLPPSSASNTISSSSSSSSPVPVSVVSSPSTSSTPSSSLPSSSTMTMTIADSASSSSSSLSSLGVDDHGDHGEGREKGTIMIAEEIKYA</sequence>
<dbReference type="PROSITE" id="PS51186">
    <property type="entry name" value="GNAT"/>
    <property type="match status" value="1"/>
</dbReference>
<dbReference type="InterPro" id="IPR000182">
    <property type="entry name" value="GNAT_dom"/>
</dbReference>
<evidence type="ECO:0000256" key="1">
    <source>
        <dbReference type="SAM" id="MobiDB-lite"/>
    </source>
</evidence>
<dbReference type="Gene3D" id="3.40.630.30">
    <property type="match status" value="1"/>
</dbReference>
<evidence type="ECO:0000313" key="4">
    <source>
        <dbReference type="Proteomes" id="UP001301769"/>
    </source>
</evidence>
<feature type="compositionally biased region" description="Basic and acidic residues" evidence="1">
    <location>
        <begin position="318"/>
        <end position="334"/>
    </location>
</feature>
<dbReference type="InterPro" id="IPR016181">
    <property type="entry name" value="Acyl_CoA_acyltransferase"/>
</dbReference>
<protein>
    <recommendedName>
        <fullName evidence="2">N-acetyltransferase domain-containing protein</fullName>
    </recommendedName>
</protein>
<dbReference type="EMBL" id="MU858087">
    <property type="protein sequence ID" value="KAK4214837.1"/>
    <property type="molecule type" value="Genomic_DNA"/>
</dbReference>
<dbReference type="CDD" id="cd04301">
    <property type="entry name" value="NAT_SF"/>
    <property type="match status" value="1"/>
</dbReference>
<reference evidence="3" key="2">
    <citation type="submission" date="2023-05" db="EMBL/GenBank/DDBJ databases">
        <authorList>
            <consortium name="Lawrence Berkeley National Laboratory"/>
            <person name="Steindorff A."/>
            <person name="Hensen N."/>
            <person name="Bonometti L."/>
            <person name="Westerberg I."/>
            <person name="Brannstrom I.O."/>
            <person name="Guillou S."/>
            <person name="Cros-Aarteil S."/>
            <person name="Calhoun S."/>
            <person name="Haridas S."/>
            <person name="Kuo A."/>
            <person name="Mondo S."/>
            <person name="Pangilinan J."/>
            <person name="Riley R."/>
            <person name="Labutti K."/>
            <person name="Andreopoulos B."/>
            <person name="Lipzen A."/>
            <person name="Chen C."/>
            <person name="Yanf M."/>
            <person name="Daum C."/>
            <person name="Ng V."/>
            <person name="Clum A."/>
            <person name="Ohm R."/>
            <person name="Martin F."/>
            <person name="Silar P."/>
            <person name="Natvig D."/>
            <person name="Lalanne C."/>
            <person name="Gautier V."/>
            <person name="Ament-Velasquez S.L."/>
            <person name="Kruys A."/>
            <person name="Hutchinson M.I."/>
            <person name="Powell A.J."/>
            <person name="Barry K."/>
            <person name="Miller A.N."/>
            <person name="Grigoriev I.V."/>
            <person name="Debuchy R."/>
            <person name="Gladieux P."/>
            <person name="Thoren M.H."/>
            <person name="Johannesson H."/>
        </authorList>
    </citation>
    <scope>NUCLEOTIDE SEQUENCE</scope>
    <source>
        <strain evidence="3">PSN293</strain>
    </source>
</reference>
<gene>
    <name evidence="3" type="ORF">QBC37DRAFT_282964</name>
</gene>
<proteinExistence type="predicted"/>
<dbReference type="PANTHER" id="PTHR42791:SF1">
    <property type="entry name" value="N-ACETYLTRANSFERASE DOMAIN-CONTAINING PROTEIN"/>
    <property type="match status" value="1"/>
</dbReference>
<dbReference type="PANTHER" id="PTHR42791">
    <property type="entry name" value="GNAT FAMILY ACETYLTRANSFERASE"/>
    <property type="match status" value="1"/>
</dbReference>
<feature type="compositionally biased region" description="Low complexity" evidence="1">
    <location>
        <begin position="256"/>
        <end position="316"/>
    </location>
</feature>
<comment type="caution">
    <text evidence="3">The sequence shown here is derived from an EMBL/GenBank/DDBJ whole genome shotgun (WGS) entry which is preliminary data.</text>
</comment>
<dbReference type="Pfam" id="PF13508">
    <property type="entry name" value="Acetyltransf_7"/>
    <property type="match status" value="1"/>
</dbReference>
<dbReference type="GO" id="GO:0016747">
    <property type="term" value="F:acyltransferase activity, transferring groups other than amino-acyl groups"/>
    <property type="evidence" value="ECO:0007669"/>
    <property type="project" value="InterPro"/>
</dbReference>
<feature type="region of interest" description="Disordered" evidence="1">
    <location>
        <begin position="248"/>
        <end position="334"/>
    </location>
</feature>
<keyword evidence="4" id="KW-1185">Reference proteome</keyword>
<dbReference type="AlphaFoldDB" id="A0AAN7B9C7"/>
<organism evidence="3 4">
    <name type="scientific">Rhypophila decipiens</name>
    <dbReference type="NCBI Taxonomy" id="261697"/>
    <lineage>
        <taxon>Eukaryota</taxon>
        <taxon>Fungi</taxon>
        <taxon>Dikarya</taxon>
        <taxon>Ascomycota</taxon>
        <taxon>Pezizomycotina</taxon>
        <taxon>Sordariomycetes</taxon>
        <taxon>Sordariomycetidae</taxon>
        <taxon>Sordariales</taxon>
        <taxon>Naviculisporaceae</taxon>
        <taxon>Rhypophila</taxon>
    </lineage>
</organism>
<accession>A0AAN7B9C7</accession>
<evidence type="ECO:0000313" key="3">
    <source>
        <dbReference type="EMBL" id="KAK4214837.1"/>
    </source>
</evidence>
<dbReference type="SUPFAM" id="SSF55729">
    <property type="entry name" value="Acyl-CoA N-acyltransferases (Nat)"/>
    <property type="match status" value="1"/>
</dbReference>
<name>A0AAN7B9C7_9PEZI</name>
<evidence type="ECO:0000259" key="2">
    <source>
        <dbReference type="PROSITE" id="PS51186"/>
    </source>
</evidence>
<dbReference type="InterPro" id="IPR052523">
    <property type="entry name" value="Trichothecene_AcTrans"/>
</dbReference>